<name>A0A421DR95_9GAMM</name>
<reference evidence="1 2" key="1">
    <citation type="submission" date="2016-09" db="EMBL/GenBank/DDBJ databases">
        <authorList>
            <person name="Doonan J."/>
            <person name="Pachebat J.A."/>
            <person name="Golyshin P.N."/>
            <person name="Denman S."/>
            <person name="Mcdonald J.E."/>
        </authorList>
    </citation>
    <scope>NUCLEOTIDE SEQUENCE [LARGE SCALE GENOMIC DNA]</scope>
    <source>
        <strain evidence="1 2">NCPPB 3934</strain>
    </source>
</reference>
<dbReference type="Proteomes" id="UP000285648">
    <property type="component" value="Unassembled WGS sequence"/>
</dbReference>
<accession>A0A421DR95</accession>
<dbReference type="EMBL" id="MJLZ01000008">
    <property type="protein sequence ID" value="RLM26556.1"/>
    <property type="molecule type" value="Genomic_DNA"/>
</dbReference>
<keyword evidence="2" id="KW-1185">Reference proteome</keyword>
<dbReference type="RefSeq" id="WP_121574224.1">
    <property type="nucleotide sequence ID" value="NZ_MJLZ01000008.1"/>
</dbReference>
<protein>
    <submittedName>
        <fullName evidence="1">Uncharacterized protein</fullName>
    </submittedName>
</protein>
<dbReference type="OrthoDB" id="6428014at2"/>
<dbReference type="AlphaFoldDB" id="A0A421DR95"/>
<sequence>MESIRPRCTLDLEFSPEAGDVTDKSADLNTDATTATFEAIELSDESIDHRDNKADIYQQNPLPVLTEEEINAQKQHEKIRQLRDTSLSAPLDRVSDLATSFFIIAIEGARSPFTELANALHDAFSSPLNAEKTAMMEAFDIAMRKEMLTFIKESFITDAYQPQASKIIDGYISELVSRRDGVRLGAANAEFLLASNLGDEKYAEAIREDIEALQQGRYYAQVEMSQALSIADNARSAVDMLDQFEMMLRESGSCAQTLDTELQHLSLLADRWEDFVQKYTPRALKIR</sequence>
<gene>
    <name evidence="1" type="ORF">BIY29_05735</name>
</gene>
<comment type="caution">
    <text evidence="1">The sequence shown here is derived from an EMBL/GenBank/DDBJ whole genome shotgun (WGS) entry which is preliminary data.</text>
</comment>
<proteinExistence type="predicted"/>
<organism evidence="1 2">
    <name type="scientific">Brenneria alni</name>
    <dbReference type="NCBI Taxonomy" id="71656"/>
    <lineage>
        <taxon>Bacteria</taxon>
        <taxon>Pseudomonadati</taxon>
        <taxon>Pseudomonadota</taxon>
        <taxon>Gammaproteobacteria</taxon>
        <taxon>Enterobacterales</taxon>
        <taxon>Pectobacteriaceae</taxon>
        <taxon>Brenneria</taxon>
    </lineage>
</organism>
<evidence type="ECO:0000313" key="2">
    <source>
        <dbReference type="Proteomes" id="UP000285648"/>
    </source>
</evidence>
<evidence type="ECO:0000313" key="1">
    <source>
        <dbReference type="EMBL" id="RLM26556.1"/>
    </source>
</evidence>